<comment type="subcellular location">
    <subcellularLocation>
        <location evidence="1">Cytoplasm</location>
        <location evidence="1">Cytoskeleton</location>
        <location evidence="1">Microtubule organizing center</location>
    </subcellularLocation>
</comment>
<evidence type="ECO:0000313" key="10">
    <source>
        <dbReference type="EMBL" id="GFP55082.1"/>
    </source>
</evidence>
<reference evidence="10 11" key="1">
    <citation type="submission" date="2020-07" db="EMBL/GenBank/DDBJ databases">
        <title>Trichoderma asperellum IC-1 whole genome shotgun sequence.</title>
        <authorList>
            <person name="Kanamasa S."/>
            <person name="Takahashi H."/>
        </authorList>
    </citation>
    <scope>NUCLEOTIDE SEQUENCE [LARGE SCALE GENOMIC DNA]</scope>
    <source>
        <strain evidence="10 11">IC-1</strain>
    </source>
</reference>
<feature type="coiled-coil region" evidence="6">
    <location>
        <begin position="772"/>
        <end position="960"/>
    </location>
</feature>
<dbReference type="InterPro" id="IPR012943">
    <property type="entry name" value="Cnn_1N"/>
</dbReference>
<dbReference type="Proteomes" id="UP000517252">
    <property type="component" value="Unassembled WGS sequence"/>
</dbReference>
<evidence type="ECO:0000256" key="7">
    <source>
        <dbReference type="SAM" id="MobiDB-lite"/>
    </source>
</evidence>
<dbReference type="Pfam" id="PF10495">
    <property type="entry name" value="PACT_coil_coil"/>
    <property type="match status" value="1"/>
</dbReference>
<name>A0A6V8QSG1_TRIAP</name>
<evidence type="ECO:0000259" key="9">
    <source>
        <dbReference type="Pfam" id="PF10495"/>
    </source>
</evidence>
<keyword evidence="5" id="KW-0206">Cytoskeleton</keyword>
<feature type="domain" description="Pericentrin/AKAP-450 centrosomal targeting" evidence="9">
    <location>
        <begin position="1004"/>
        <end position="1092"/>
    </location>
</feature>
<evidence type="ECO:0000256" key="5">
    <source>
        <dbReference type="ARBA" id="ARBA00023212"/>
    </source>
</evidence>
<dbReference type="GO" id="GO:0005737">
    <property type="term" value="C:cytoplasm"/>
    <property type="evidence" value="ECO:0007669"/>
    <property type="project" value="UniProtKB-ARBA"/>
</dbReference>
<accession>A0A6V8QSG1</accession>
<feature type="region of interest" description="Disordered" evidence="7">
    <location>
        <begin position="153"/>
        <end position="176"/>
    </location>
</feature>
<gene>
    <name evidence="10" type="ORF">TASIC1_0004070700</name>
</gene>
<keyword evidence="3" id="KW-0597">Phosphoprotein</keyword>
<dbReference type="GO" id="GO:0005815">
    <property type="term" value="C:microtubule organizing center"/>
    <property type="evidence" value="ECO:0007669"/>
    <property type="project" value="UniProtKB-SubCell"/>
</dbReference>
<keyword evidence="4 6" id="KW-0175">Coiled coil</keyword>
<feature type="coiled-coil region" evidence="6">
    <location>
        <begin position="182"/>
        <end position="567"/>
    </location>
</feature>
<protein>
    <submittedName>
        <fullName evidence="10">Spindle pole body protein pcp1</fullName>
    </submittedName>
</protein>
<dbReference type="OrthoDB" id="10255000at2759"/>
<dbReference type="Gene3D" id="1.10.287.1490">
    <property type="match status" value="1"/>
</dbReference>
<comment type="caution">
    <text evidence="10">The sequence shown here is derived from an EMBL/GenBank/DDBJ whole genome shotgun (WGS) entry which is preliminary data.</text>
</comment>
<organism evidence="10 11">
    <name type="scientific">Trichoderma asperellum</name>
    <name type="common">Filamentous fungus</name>
    <dbReference type="NCBI Taxonomy" id="101201"/>
    <lineage>
        <taxon>Eukaryota</taxon>
        <taxon>Fungi</taxon>
        <taxon>Dikarya</taxon>
        <taxon>Ascomycota</taxon>
        <taxon>Pezizomycotina</taxon>
        <taxon>Sordariomycetes</taxon>
        <taxon>Hypocreomycetidae</taxon>
        <taxon>Hypocreales</taxon>
        <taxon>Hypocreaceae</taxon>
        <taxon>Trichoderma</taxon>
    </lineage>
</organism>
<evidence type="ECO:0000256" key="2">
    <source>
        <dbReference type="ARBA" id="ARBA00022490"/>
    </source>
</evidence>
<evidence type="ECO:0000256" key="4">
    <source>
        <dbReference type="ARBA" id="ARBA00023054"/>
    </source>
</evidence>
<dbReference type="Pfam" id="PF07989">
    <property type="entry name" value="Cnn_1N"/>
    <property type="match status" value="1"/>
</dbReference>
<evidence type="ECO:0000259" key="8">
    <source>
        <dbReference type="Pfam" id="PF07989"/>
    </source>
</evidence>
<dbReference type="InterPro" id="IPR019528">
    <property type="entry name" value="PACT_domain"/>
</dbReference>
<evidence type="ECO:0000256" key="1">
    <source>
        <dbReference type="ARBA" id="ARBA00004267"/>
    </source>
</evidence>
<dbReference type="AlphaFoldDB" id="A0A6V8QSG1"/>
<proteinExistence type="predicted"/>
<keyword evidence="2" id="KW-0963">Cytoplasm</keyword>
<feature type="coiled-coil region" evidence="6">
    <location>
        <begin position="599"/>
        <end position="730"/>
    </location>
</feature>
<evidence type="ECO:0000256" key="3">
    <source>
        <dbReference type="ARBA" id="ARBA00022553"/>
    </source>
</evidence>
<evidence type="ECO:0000313" key="11">
    <source>
        <dbReference type="Proteomes" id="UP000517252"/>
    </source>
</evidence>
<feature type="domain" description="Centrosomin N-terminal motif 1" evidence="8">
    <location>
        <begin position="181"/>
        <end position="254"/>
    </location>
</feature>
<sequence>MAHQGFGGVLDTPQSTFGDATYLSRQPDFADISQEASFLSPEKDGDLFQQLRNGGRSNGINIRTPRQRAALADRRNLPSNIGGGEFTPLLKSATRNSTRRNGKENNATVPATPAALRTLLEEDEMTPLPRMDGSAFSTRNASFLGNDLPQIASSASTTPMGPPPRRNIIDKGPLQDGNQLSLREQENVIDKIEKENFGLKLKIHFLEEALRKAGPGFSEAALKENTELKVDKVTMQRELHKYKKEITTAERELESYRQQMLELREKAEQKYANKDQQAELDTLRETIQARESAIEELRSQASNSQDHQERVETLENNVVDLEAELREKDRLLTEREDELEDLRDKLNEAENAVAEHDANTNEEEMEEALATIRDLRSAVRDWENKADNLQETVRELEGKAENLQQAARNWENKSETLQQTARNWEGKAENLQQTVRNWEGKAEILQQTARDWENKAEQMKERMNSALSQKVKAEAALDELQEEMANKSIMTKGLSRQIEEKVSRLQEELRQSSEEYIALEREAAELSQENDELKATVQEQLSLLEDAAQSQEEVESLKHELLEHQRYIEELIASEAALSQKLNREQSLARNTIHGQEEIENLKYEMLQQQELINHLEAAEAARHRDLEQEQQLRAENIRSQAEIERLKREIVHLQEEIENITASETALREELEQEQQLRAEYEDAHSEVETLKEKILEQQRFIDDLVASEASLQQQLEREQQRIKFMQIREEANRPDRSMFQRQELIDKMIASEALLRQELDRAQQSHIKSAMQSREEVESLREETKALKEEAKNLEDDVLQQQELIDDLMASEAALREDLERQLELRTDGETNTKAEIEALEQDVLQQQELIDEMVASEAVLRQELERERRSLERKQQSHVDNTKQSQRLLKSQAEVENLEHDIIEQQELINNLVASEAVLRAKLERARTERAAYRMSVEKMQNDIQHLKKEAAAGAQKLSRRYGYADNEALDTIVRASEGAQVRHKKELRGMMLQMEWMQARWEREASLRSDAAYAKKFLQLQLNIAHACNKAQLRELEHIRTKVLQSRKPLALPKPPSFSSSSGSSPNLKTFLVMARFIARTRIAARNWAGQEAVRQKLRTAIEEKRQIKRSKQLKVVAADVY</sequence>
<dbReference type="EMBL" id="BLZH01000004">
    <property type="protein sequence ID" value="GFP55082.1"/>
    <property type="molecule type" value="Genomic_DNA"/>
</dbReference>
<evidence type="ECO:0000256" key="6">
    <source>
        <dbReference type="SAM" id="Coils"/>
    </source>
</evidence>